<name>A0A8K0KL24_LADFU</name>
<gene>
    <name evidence="3" type="ORF">J437_LFUL011011</name>
</gene>
<feature type="chain" id="PRO_5035480891" description="Cuticle protein CPCFC domain-containing protein" evidence="1">
    <location>
        <begin position="20"/>
        <end position="163"/>
    </location>
</feature>
<dbReference type="Proteomes" id="UP000792457">
    <property type="component" value="Unassembled WGS sequence"/>
</dbReference>
<reference evidence="3" key="2">
    <citation type="submission" date="2017-10" db="EMBL/GenBank/DDBJ databases">
        <title>Ladona fulva Genome sequencing and assembly.</title>
        <authorList>
            <person name="Murali S."/>
            <person name="Richards S."/>
            <person name="Bandaranaike D."/>
            <person name="Bellair M."/>
            <person name="Blankenburg K."/>
            <person name="Chao H."/>
            <person name="Dinh H."/>
            <person name="Doddapaneni H."/>
            <person name="Dugan-Rocha S."/>
            <person name="Elkadiri S."/>
            <person name="Gnanaolivu R."/>
            <person name="Hernandez B."/>
            <person name="Skinner E."/>
            <person name="Javaid M."/>
            <person name="Lee S."/>
            <person name="Li M."/>
            <person name="Ming W."/>
            <person name="Munidasa M."/>
            <person name="Muniz J."/>
            <person name="Nguyen L."/>
            <person name="Hughes D."/>
            <person name="Osuji N."/>
            <person name="Pu L.-L."/>
            <person name="Puazo M."/>
            <person name="Qu C."/>
            <person name="Quiroz J."/>
            <person name="Raj R."/>
            <person name="Weissenberger G."/>
            <person name="Xin Y."/>
            <person name="Zou X."/>
            <person name="Han Y."/>
            <person name="Worley K."/>
            <person name="Muzny D."/>
            <person name="Gibbs R."/>
        </authorList>
    </citation>
    <scope>NUCLEOTIDE SEQUENCE</scope>
    <source>
        <strain evidence="3">Sampled in the wild</strain>
    </source>
</reference>
<feature type="domain" description="Cuticle protein CPCFC" evidence="2">
    <location>
        <begin position="79"/>
        <end position="94"/>
    </location>
</feature>
<dbReference type="AlphaFoldDB" id="A0A8K0KL24"/>
<accession>A0A8K0KL24</accession>
<comment type="caution">
    <text evidence="3">The sequence shown here is derived from an EMBL/GenBank/DDBJ whole genome shotgun (WGS) entry which is preliminary data.</text>
</comment>
<proteinExistence type="predicted"/>
<evidence type="ECO:0000313" key="4">
    <source>
        <dbReference type="Proteomes" id="UP000792457"/>
    </source>
</evidence>
<feature type="domain" description="Cuticle protein CPCFC" evidence="2">
    <location>
        <begin position="26"/>
        <end position="42"/>
    </location>
</feature>
<reference evidence="3" key="1">
    <citation type="submission" date="2013-04" db="EMBL/GenBank/DDBJ databases">
        <authorList>
            <person name="Qu J."/>
            <person name="Murali S.C."/>
            <person name="Bandaranaike D."/>
            <person name="Bellair M."/>
            <person name="Blankenburg K."/>
            <person name="Chao H."/>
            <person name="Dinh H."/>
            <person name="Doddapaneni H."/>
            <person name="Downs B."/>
            <person name="Dugan-Rocha S."/>
            <person name="Elkadiri S."/>
            <person name="Gnanaolivu R.D."/>
            <person name="Hernandez B."/>
            <person name="Javaid M."/>
            <person name="Jayaseelan J.C."/>
            <person name="Lee S."/>
            <person name="Li M."/>
            <person name="Ming W."/>
            <person name="Munidasa M."/>
            <person name="Muniz J."/>
            <person name="Nguyen L."/>
            <person name="Ongeri F."/>
            <person name="Osuji N."/>
            <person name="Pu L.-L."/>
            <person name="Puazo M."/>
            <person name="Qu C."/>
            <person name="Quiroz J."/>
            <person name="Raj R."/>
            <person name="Weissenberger G."/>
            <person name="Xin Y."/>
            <person name="Zou X."/>
            <person name="Han Y."/>
            <person name="Richards S."/>
            <person name="Worley K."/>
            <person name="Muzny D."/>
            <person name="Gibbs R."/>
        </authorList>
    </citation>
    <scope>NUCLEOTIDE SEQUENCE</scope>
    <source>
        <strain evidence="3">Sampled in the wild</strain>
    </source>
</reference>
<evidence type="ECO:0000313" key="3">
    <source>
        <dbReference type="EMBL" id="KAG8236258.1"/>
    </source>
</evidence>
<evidence type="ECO:0000256" key="1">
    <source>
        <dbReference type="SAM" id="SignalP"/>
    </source>
</evidence>
<dbReference type="InterPro" id="IPR033778">
    <property type="entry name" value="CPCFC"/>
</dbReference>
<sequence length="163" mass="16471">MPCFRQFILVLSAIATASAAISAAKYPAGVDPHTCPNYPNCDNVALAAHATGAPHAPYAAPAYSAYGHAAGVPGAAAAYPAGVDPHACPNYPYCGPTPAHVPGAAPHNSWAAPAAHNPWVAPAVNNAWAAHNGWAAAPATGHDGNHYPAGVSPHSCPNYPYCH</sequence>
<evidence type="ECO:0000259" key="2">
    <source>
        <dbReference type="Pfam" id="PF17223"/>
    </source>
</evidence>
<keyword evidence="1" id="KW-0732">Signal</keyword>
<dbReference type="Pfam" id="PF17223">
    <property type="entry name" value="CPCFC"/>
    <property type="match status" value="3"/>
</dbReference>
<dbReference type="GO" id="GO:0042302">
    <property type="term" value="F:structural constituent of cuticle"/>
    <property type="evidence" value="ECO:0007669"/>
    <property type="project" value="InterPro"/>
</dbReference>
<protein>
    <recommendedName>
        <fullName evidence="2">Cuticle protein CPCFC domain-containing protein</fullName>
    </recommendedName>
</protein>
<feature type="domain" description="Cuticle protein CPCFC" evidence="2">
    <location>
        <begin position="147"/>
        <end position="163"/>
    </location>
</feature>
<feature type="signal peptide" evidence="1">
    <location>
        <begin position="1"/>
        <end position="19"/>
    </location>
</feature>
<dbReference type="EMBL" id="KZ309003">
    <property type="protein sequence ID" value="KAG8236258.1"/>
    <property type="molecule type" value="Genomic_DNA"/>
</dbReference>
<organism evidence="3 4">
    <name type="scientific">Ladona fulva</name>
    <name type="common">Scarce chaser dragonfly</name>
    <name type="synonym">Libellula fulva</name>
    <dbReference type="NCBI Taxonomy" id="123851"/>
    <lineage>
        <taxon>Eukaryota</taxon>
        <taxon>Metazoa</taxon>
        <taxon>Ecdysozoa</taxon>
        <taxon>Arthropoda</taxon>
        <taxon>Hexapoda</taxon>
        <taxon>Insecta</taxon>
        <taxon>Pterygota</taxon>
        <taxon>Palaeoptera</taxon>
        <taxon>Odonata</taxon>
        <taxon>Epiprocta</taxon>
        <taxon>Anisoptera</taxon>
        <taxon>Libelluloidea</taxon>
        <taxon>Libellulidae</taxon>
        <taxon>Ladona</taxon>
    </lineage>
</organism>
<keyword evidence="4" id="KW-1185">Reference proteome</keyword>